<name>G5AD34_PHYSP</name>
<organism evidence="1 2">
    <name type="scientific">Phytophthora sojae (strain P6497)</name>
    <name type="common">Soybean stem and root rot agent</name>
    <name type="synonym">Phytophthora megasperma f. sp. glycines</name>
    <dbReference type="NCBI Taxonomy" id="1094619"/>
    <lineage>
        <taxon>Eukaryota</taxon>
        <taxon>Sar</taxon>
        <taxon>Stramenopiles</taxon>
        <taxon>Oomycota</taxon>
        <taxon>Peronosporomycetes</taxon>
        <taxon>Peronosporales</taxon>
        <taxon>Peronosporaceae</taxon>
        <taxon>Phytophthora</taxon>
    </lineage>
</organism>
<reference evidence="1 2" key="1">
    <citation type="journal article" date="2006" name="Science">
        <title>Phytophthora genome sequences uncover evolutionary origins and mechanisms of pathogenesis.</title>
        <authorList>
            <person name="Tyler B.M."/>
            <person name="Tripathy S."/>
            <person name="Zhang X."/>
            <person name="Dehal P."/>
            <person name="Jiang R.H."/>
            <person name="Aerts A."/>
            <person name="Arredondo F.D."/>
            <person name="Baxter L."/>
            <person name="Bensasson D."/>
            <person name="Beynon J.L."/>
            <person name="Chapman J."/>
            <person name="Damasceno C.M."/>
            <person name="Dorrance A.E."/>
            <person name="Dou D."/>
            <person name="Dickerman A.W."/>
            <person name="Dubchak I.L."/>
            <person name="Garbelotto M."/>
            <person name="Gijzen M."/>
            <person name="Gordon S.G."/>
            <person name="Govers F."/>
            <person name="Grunwald N.J."/>
            <person name="Huang W."/>
            <person name="Ivors K.L."/>
            <person name="Jones R.W."/>
            <person name="Kamoun S."/>
            <person name="Krampis K."/>
            <person name="Lamour K.H."/>
            <person name="Lee M.K."/>
            <person name="McDonald W.H."/>
            <person name="Medina M."/>
            <person name="Meijer H.J."/>
            <person name="Nordberg E.K."/>
            <person name="Maclean D.J."/>
            <person name="Ospina-Giraldo M.D."/>
            <person name="Morris P.F."/>
            <person name="Phuntumart V."/>
            <person name="Putnam N.H."/>
            <person name="Rash S."/>
            <person name="Rose J.K."/>
            <person name="Sakihama Y."/>
            <person name="Salamov A.A."/>
            <person name="Savidor A."/>
            <person name="Scheuring C.F."/>
            <person name="Smith B.M."/>
            <person name="Sobral B.W."/>
            <person name="Terry A."/>
            <person name="Torto-Alalibo T.A."/>
            <person name="Win J."/>
            <person name="Xu Z."/>
            <person name="Zhang H."/>
            <person name="Grigoriev I.V."/>
            <person name="Rokhsar D.S."/>
            <person name="Boore J.L."/>
        </authorList>
    </citation>
    <scope>NUCLEOTIDE SEQUENCE [LARGE SCALE GENOMIC DNA]</scope>
    <source>
        <strain evidence="1 2">P6497</strain>
    </source>
</reference>
<dbReference type="RefSeq" id="XP_009537985.1">
    <property type="nucleotide sequence ID" value="XM_009539690.1"/>
</dbReference>
<evidence type="ECO:0000313" key="2">
    <source>
        <dbReference type="Proteomes" id="UP000002640"/>
    </source>
</evidence>
<gene>
    <name evidence="1" type="ORF">PHYSODRAFT_531530</name>
</gene>
<sequence>MVKTASREYSKTYMHEWFSTSPIRGSFKILQSTTPNGTPMYALCWADRKPKCIIPNRGTTLPGTDSVRRRLQLIVDGGQDFAVRASY</sequence>
<dbReference type="EMBL" id="JH159164">
    <property type="protein sequence ID" value="EGZ06088.1"/>
    <property type="molecule type" value="Genomic_DNA"/>
</dbReference>
<keyword evidence="2" id="KW-1185">Reference proteome</keyword>
<protein>
    <recommendedName>
        <fullName evidence="3">PiggyBac transposable element-derived protein domain-containing protein</fullName>
    </recommendedName>
</protein>
<dbReference type="Proteomes" id="UP000002640">
    <property type="component" value="Unassembled WGS sequence"/>
</dbReference>
<dbReference type="KEGG" id="psoj:PHYSODRAFT_531530"/>
<dbReference type="InParanoid" id="G5AD34"/>
<evidence type="ECO:0000313" key="1">
    <source>
        <dbReference type="EMBL" id="EGZ06088.1"/>
    </source>
</evidence>
<dbReference type="AlphaFoldDB" id="G5AD34"/>
<proteinExistence type="predicted"/>
<evidence type="ECO:0008006" key="3">
    <source>
        <dbReference type="Google" id="ProtNLM"/>
    </source>
</evidence>
<accession>G5AD34</accession>
<dbReference type="GeneID" id="20661627"/>